<comment type="caution">
    <text evidence="1">The sequence shown here is derived from an EMBL/GenBank/DDBJ whole genome shotgun (WGS) entry which is preliminary data.</text>
</comment>
<dbReference type="Proteomes" id="UP000578449">
    <property type="component" value="Unassembled WGS sequence"/>
</dbReference>
<gene>
    <name evidence="1" type="ORF">HNP84_001755</name>
</gene>
<accession>A0A840NXW8</accession>
<sequence length="64" mass="5900">MGDVGGDPALGLQAGLQGAGHRVDGVGEVGGLVVGAAADRLADLDRVIAGGDPGGGGRGPAQPA</sequence>
<organism evidence="1 2">
    <name type="scientific">Thermocatellispora tengchongensis</name>
    <dbReference type="NCBI Taxonomy" id="1073253"/>
    <lineage>
        <taxon>Bacteria</taxon>
        <taxon>Bacillati</taxon>
        <taxon>Actinomycetota</taxon>
        <taxon>Actinomycetes</taxon>
        <taxon>Streptosporangiales</taxon>
        <taxon>Streptosporangiaceae</taxon>
        <taxon>Thermocatellispora</taxon>
    </lineage>
</organism>
<protein>
    <submittedName>
        <fullName evidence="1">Uncharacterized protein</fullName>
    </submittedName>
</protein>
<proteinExistence type="predicted"/>
<dbReference type="EMBL" id="JACHGN010000003">
    <property type="protein sequence ID" value="MBB5132042.1"/>
    <property type="molecule type" value="Genomic_DNA"/>
</dbReference>
<evidence type="ECO:0000313" key="1">
    <source>
        <dbReference type="EMBL" id="MBB5132042.1"/>
    </source>
</evidence>
<dbReference type="AlphaFoldDB" id="A0A840NXW8"/>
<keyword evidence="2" id="KW-1185">Reference proteome</keyword>
<name>A0A840NXW8_9ACTN</name>
<reference evidence="1 2" key="1">
    <citation type="submission" date="2020-08" db="EMBL/GenBank/DDBJ databases">
        <title>Genomic Encyclopedia of Type Strains, Phase IV (KMG-IV): sequencing the most valuable type-strain genomes for metagenomic binning, comparative biology and taxonomic classification.</title>
        <authorList>
            <person name="Goeker M."/>
        </authorList>
    </citation>
    <scope>NUCLEOTIDE SEQUENCE [LARGE SCALE GENOMIC DNA]</scope>
    <source>
        <strain evidence="1 2">DSM 45615</strain>
    </source>
</reference>
<evidence type="ECO:0000313" key="2">
    <source>
        <dbReference type="Proteomes" id="UP000578449"/>
    </source>
</evidence>